<keyword evidence="3" id="KW-1185">Reference proteome</keyword>
<evidence type="ECO:0000256" key="1">
    <source>
        <dbReference type="SAM" id="Phobius"/>
    </source>
</evidence>
<dbReference type="EMBL" id="BLLK01000038">
    <property type="protein sequence ID" value="GFH50226.1"/>
    <property type="molecule type" value="Genomic_DNA"/>
</dbReference>
<dbReference type="AlphaFoldDB" id="A0AAD3CS70"/>
<dbReference type="Proteomes" id="UP001054902">
    <property type="component" value="Unassembled WGS sequence"/>
</dbReference>
<keyword evidence="1" id="KW-1133">Transmembrane helix</keyword>
<reference evidence="2 3" key="1">
    <citation type="journal article" date="2021" name="Sci. Rep.">
        <title>The genome of the diatom Chaetoceros tenuissimus carries an ancient integrated fragment of an extant virus.</title>
        <authorList>
            <person name="Hongo Y."/>
            <person name="Kimura K."/>
            <person name="Takaki Y."/>
            <person name="Yoshida Y."/>
            <person name="Baba S."/>
            <person name="Kobayashi G."/>
            <person name="Nagasaki K."/>
            <person name="Hano T."/>
            <person name="Tomaru Y."/>
        </authorList>
    </citation>
    <scope>NUCLEOTIDE SEQUENCE [LARGE SCALE GENOMIC DNA]</scope>
    <source>
        <strain evidence="2 3">NIES-3715</strain>
    </source>
</reference>
<organism evidence="2 3">
    <name type="scientific">Chaetoceros tenuissimus</name>
    <dbReference type="NCBI Taxonomy" id="426638"/>
    <lineage>
        <taxon>Eukaryota</taxon>
        <taxon>Sar</taxon>
        <taxon>Stramenopiles</taxon>
        <taxon>Ochrophyta</taxon>
        <taxon>Bacillariophyta</taxon>
        <taxon>Coscinodiscophyceae</taxon>
        <taxon>Chaetocerotophycidae</taxon>
        <taxon>Chaetocerotales</taxon>
        <taxon>Chaetocerotaceae</taxon>
        <taxon>Chaetoceros</taxon>
    </lineage>
</organism>
<keyword evidence="1" id="KW-0812">Transmembrane</keyword>
<gene>
    <name evidence="2" type="ORF">CTEN210_06702</name>
</gene>
<protein>
    <submittedName>
        <fullName evidence="2">Uncharacterized protein</fullName>
    </submittedName>
</protein>
<keyword evidence="1" id="KW-0472">Membrane</keyword>
<name>A0AAD3CS70_9STRA</name>
<comment type="caution">
    <text evidence="2">The sequence shown here is derived from an EMBL/GenBank/DDBJ whole genome shotgun (WGS) entry which is preliminary data.</text>
</comment>
<evidence type="ECO:0000313" key="3">
    <source>
        <dbReference type="Proteomes" id="UP001054902"/>
    </source>
</evidence>
<proteinExistence type="predicted"/>
<sequence>MRGLNRNITFMRAYGLRIANRRSIQNKVSTKENEMMYSFANRTTCRSLGTKPQRRQRGSRQRLRNIENATKNFESIKKQQQENQDAGGVPRAFFMLGLFPIVATAGAVFVRDDLREDFKKRLGWS</sequence>
<evidence type="ECO:0000313" key="2">
    <source>
        <dbReference type="EMBL" id="GFH50226.1"/>
    </source>
</evidence>
<accession>A0AAD3CS70</accession>
<feature type="transmembrane region" description="Helical" evidence="1">
    <location>
        <begin position="92"/>
        <end position="110"/>
    </location>
</feature>